<evidence type="ECO:0000256" key="8">
    <source>
        <dbReference type="ARBA" id="ARBA00022691"/>
    </source>
</evidence>
<dbReference type="Pfam" id="PF00856">
    <property type="entry name" value="SET"/>
    <property type="match status" value="1"/>
</dbReference>
<dbReference type="InterPro" id="IPR017111">
    <property type="entry name" value="Set1_fungi"/>
</dbReference>
<feature type="region of interest" description="Disordered" evidence="16">
    <location>
        <begin position="725"/>
        <end position="778"/>
    </location>
</feature>
<dbReference type="EC" id="2.1.1.354" evidence="3 14"/>
<evidence type="ECO:0000256" key="6">
    <source>
        <dbReference type="ARBA" id="ARBA00022603"/>
    </source>
</evidence>
<dbReference type="InterPro" id="IPR035979">
    <property type="entry name" value="RBD_domain_sf"/>
</dbReference>
<dbReference type="SMART" id="SM00317">
    <property type="entry name" value="SET"/>
    <property type="match status" value="1"/>
</dbReference>
<keyword evidence="8 14" id="KW-0949">S-adenosyl-L-methionine</keyword>
<dbReference type="PROSITE" id="PS51572">
    <property type="entry name" value="SAM_MT43_1"/>
    <property type="match status" value="1"/>
</dbReference>
<evidence type="ECO:0000256" key="10">
    <source>
        <dbReference type="ARBA" id="ARBA00023242"/>
    </source>
</evidence>
<dbReference type="InterPro" id="IPR044570">
    <property type="entry name" value="Set1-like"/>
</dbReference>
<comment type="subunit">
    <text evidence="14">Component of the COMPASS (Set1C) complex.</text>
</comment>
<dbReference type="InterPro" id="IPR024636">
    <property type="entry name" value="SET_assoc"/>
</dbReference>
<evidence type="ECO:0000256" key="12">
    <source>
        <dbReference type="ARBA" id="ARBA00044515"/>
    </source>
</evidence>
<dbReference type="Gene3D" id="3.30.70.330">
    <property type="match status" value="1"/>
</dbReference>
<organism evidence="18 19">
    <name type="scientific">Uncinocarpus reesii (strain UAMH 1704)</name>
    <dbReference type="NCBI Taxonomy" id="336963"/>
    <lineage>
        <taxon>Eukaryota</taxon>
        <taxon>Fungi</taxon>
        <taxon>Dikarya</taxon>
        <taxon>Ascomycota</taxon>
        <taxon>Pezizomycotina</taxon>
        <taxon>Eurotiomycetes</taxon>
        <taxon>Eurotiomycetidae</taxon>
        <taxon>Onygenales</taxon>
        <taxon>Onygenaceae</taxon>
        <taxon>Uncinocarpus</taxon>
    </lineage>
</organism>
<feature type="compositionally biased region" description="Polar residues" evidence="16">
    <location>
        <begin position="393"/>
        <end position="403"/>
    </location>
</feature>
<dbReference type="eggNOG" id="KOG1080">
    <property type="taxonomic scope" value="Eukaryota"/>
</dbReference>
<comment type="catalytic activity">
    <reaction evidence="13 14">
        <text>L-lysyl(4)-[histone H3] + 3 S-adenosyl-L-methionine = N(6),N(6),N(6)-trimethyl-L-lysyl(4)-[histone H3] + 3 S-adenosyl-L-homocysteine + 3 H(+)</text>
        <dbReference type="Rhea" id="RHEA:60260"/>
        <dbReference type="Rhea" id="RHEA-COMP:15537"/>
        <dbReference type="Rhea" id="RHEA-COMP:15547"/>
        <dbReference type="ChEBI" id="CHEBI:15378"/>
        <dbReference type="ChEBI" id="CHEBI:29969"/>
        <dbReference type="ChEBI" id="CHEBI:57856"/>
        <dbReference type="ChEBI" id="CHEBI:59789"/>
        <dbReference type="ChEBI" id="CHEBI:61961"/>
        <dbReference type="EC" id="2.1.1.354"/>
    </reaction>
</comment>
<dbReference type="RefSeq" id="XP_002583048.1">
    <property type="nucleotide sequence ID" value="XM_002583002.1"/>
</dbReference>
<evidence type="ECO:0000313" key="19">
    <source>
        <dbReference type="Proteomes" id="UP000002058"/>
    </source>
</evidence>
<feature type="domain" description="SET" evidence="17">
    <location>
        <begin position="1134"/>
        <end position="1251"/>
    </location>
</feature>
<comment type="function">
    <text evidence="11">Catalytic component of the COMPASS (Set1C) complex that specifically mono-, di- and trimethylates histone H3 to form H3K4me1/2/3. Binds RNAs which might negatively affect its histone methyltransferase activity. COMPASS recognizes ubiquitinated H2B on one face of the nucleosome which stimulates the methylation of H3 on the opposing face.</text>
</comment>
<dbReference type="SUPFAM" id="SSF82199">
    <property type="entry name" value="SET domain"/>
    <property type="match status" value="1"/>
</dbReference>
<protein>
    <recommendedName>
        <fullName evidence="4 14">Histone-lysine N-methyltransferase, H3 lysine-4 specific</fullName>
        <ecNumber evidence="3 14">2.1.1.354</ecNumber>
    </recommendedName>
</protein>
<sequence>MSRAPAGFADFFPTAPSVLQKKRSKPVQDKQSFSKPKLNESASSLGLPSVAGSDGGVNTSTNGDVDGQPEQVFHPAHGETNFGPGDTNAVVSSGPLSTDSLGFSSTSVAVPVGSTKPNGVHADVLTPLTSTDSSPPDKIGSPLGSKPNSADPSQPRPSCEALNKPETVTITPLHTPPTPRLQARPPRNEIKGYKITYDPDLDRKLSKDKRRRPQYDPFGISDEKETSICDPRLGVANYTRGSACKQKTKYRPAPYILRPWAYDPATSVGPGPPTQIVVTGFDPLTPITSINALFSSFGEIADINNRTDPMTGRFLGVCSIKYKDSRAFRGGISISAAQAVRRAYLECKKEQRIGIHRIRVEVDRNGAVSDRMAARIIASQRAEFPALEETRKVLTSNNDNSPPIGTGQKRESEQSSDNLPPPTAPKGPSGKSSLHPSLLASDGSRGILKSPMPSRVEEAPVLQQIKRDPYIFIAHCYVPVLSTTVPHLERRLKLYDWKAVRCDKTGYYVVFENSRRGELEAERCYKMCHMTALFTYVMNMECQPYGNPCYERSPSPERLKAEQQRKLEKERLEKEAELDIEEEKRLRVENLDPTREALSVLISELRDKLLEDVKSRVAASALYDFLDPDRHSAKRQKLGIPEPDGAKRPGFRIDSSNNIAAIAGSPSDAYPSHHRPLGPSNMNVLALPRIRKVKGFDPGNAVFIDERRRAKPRKREFRPLYHRLQQLHEAEDSDDDQQVSFPRDTEEVESRPLSRLSLESAESDNEDERIQDIQGDLSLRTPLAESETLIDEPGFKDGEQGAIEALELEISALPPSSKKRKRLIDDLEARKRRKEDDELFDVDSKHLQTMVRDIPQEPRSFSQPGDSIDTLDTIPIPLLKEKKSKAKRKSKKQIFEERQALKQKNLDPTISSLFKEGLRPVEAEEVEISDEILEEESPEVEWGVSTDEPRPTAEDDDSMILDLDGWQNLVKDEEDIRYLKAALAEGIVADIGNLTAWAWKHKEIKAINRCGDRGPVHFETKVNGYYVPNYTGSARTEGRRRIRESEKSKYLPHRIKVQKAREERLARANNDPQTAAAEAARLLAAKSLSKSTSRSTRVNNRRLIADINAQKQALPMQNGDSDVLRFNQLKKRKKPVRFARSAIHNWGLYAEENITANDMIIEYVGEKVRQQVADMRERRYLKSGIGSSYLFRIDENTVIDATKRGGIARFINHSCTPNCTAKIIKVDGSKRIVIYALRDIDRGNSARQKYTQGSALNLLRSPTFQPATRYLTIMTISVLGKFFCLFAITSMKPAGLVAENENRSKLCLKAQ</sequence>
<feature type="region of interest" description="Disordered" evidence="16">
    <location>
        <begin position="111"/>
        <end position="187"/>
    </location>
</feature>
<keyword evidence="7 14" id="KW-0808">Transferase</keyword>
<dbReference type="EMBL" id="CH476619">
    <property type="protein sequence ID" value="EEP82956.1"/>
    <property type="molecule type" value="Genomic_DNA"/>
</dbReference>
<dbReference type="HOGENOM" id="CLU_004391_1_0_1"/>
<evidence type="ECO:0000256" key="4">
    <source>
        <dbReference type="ARBA" id="ARBA00015839"/>
    </source>
</evidence>
<dbReference type="Pfam" id="PF11764">
    <property type="entry name" value="N-SET"/>
    <property type="match status" value="1"/>
</dbReference>
<dbReference type="InterPro" id="IPR012677">
    <property type="entry name" value="Nucleotide-bd_a/b_plait_sf"/>
</dbReference>
<evidence type="ECO:0000259" key="17">
    <source>
        <dbReference type="PROSITE" id="PS50280"/>
    </source>
</evidence>
<dbReference type="GO" id="GO:0005694">
    <property type="term" value="C:chromosome"/>
    <property type="evidence" value="ECO:0007669"/>
    <property type="project" value="UniProtKB-SubCell"/>
</dbReference>
<evidence type="ECO:0000256" key="5">
    <source>
        <dbReference type="ARBA" id="ARBA00022454"/>
    </source>
</evidence>
<dbReference type="Proteomes" id="UP000002058">
    <property type="component" value="Unassembled WGS sequence"/>
</dbReference>
<keyword evidence="6 14" id="KW-0489">Methyltransferase</keyword>
<keyword evidence="19" id="KW-1185">Reference proteome</keyword>
<dbReference type="Pfam" id="PF11767">
    <property type="entry name" value="SET_assoc"/>
    <property type="match status" value="1"/>
</dbReference>
<dbReference type="STRING" id="336963.C4K070"/>
<dbReference type="InterPro" id="IPR046341">
    <property type="entry name" value="SET_dom_sf"/>
</dbReference>
<dbReference type="OMA" id="CHMTALF"/>
<gene>
    <name evidence="18" type="ORF">UREG_07821</name>
</gene>
<evidence type="ECO:0000256" key="7">
    <source>
        <dbReference type="ARBA" id="ARBA00022679"/>
    </source>
</evidence>
<comment type="subunit">
    <text evidence="12">Component of the Set1C/COMPASS complex.</text>
</comment>
<keyword evidence="10 14" id="KW-0539">Nucleus</keyword>
<dbReference type="GO" id="GO:0140999">
    <property type="term" value="F:histone H3K4 trimethyltransferase activity"/>
    <property type="evidence" value="ECO:0007669"/>
    <property type="project" value="UniProtKB-EC"/>
</dbReference>
<dbReference type="Gene3D" id="2.170.270.10">
    <property type="entry name" value="SET domain"/>
    <property type="match status" value="1"/>
</dbReference>
<comment type="function">
    <text evidence="14">Catalytic component of the COMPASS (Set1C) complex that specifically mono-, di- and trimethylates histone H3 to form H3K4me1/2/3. COMPASS recognizes ubiquitinated H2B on one face of the nucleosome which stimulates the methylation of H3 on the opposing face.</text>
</comment>
<evidence type="ECO:0000256" key="14">
    <source>
        <dbReference type="PIRNR" id="PIRNR037104"/>
    </source>
</evidence>
<feature type="region of interest" description="Disordered" evidence="16">
    <location>
        <begin position="1"/>
        <end position="93"/>
    </location>
</feature>
<dbReference type="SMART" id="SM01291">
    <property type="entry name" value="N-SET"/>
    <property type="match status" value="1"/>
</dbReference>
<evidence type="ECO:0000256" key="16">
    <source>
        <dbReference type="SAM" id="MobiDB-lite"/>
    </source>
</evidence>
<comment type="subcellular location">
    <subcellularLocation>
        <location evidence="2">Chromosome</location>
    </subcellularLocation>
    <subcellularLocation>
        <location evidence="1 14">Nucleus</location>
    </subcellularLocation>
</comment>
<feature type="region of interest" description="Disordered" evidence="16">
    <location>
        <begin position="201"/>
        <end position="223"/>
    </location>
</feature>
<evidence type="ECO:0000256" key="2">
    <source>
        <dbReference type="ARBA" id="ARBA00004286"/>
    </source>
</evidence>
<keyword evidence="5 14" id="KW-0158">Chromosome</keyword>
<evidence type="ECO:0000256" key="9">
    <source>
        <dbReference type="ARBA" id="ARBA00022853"/>
    </source>
</evidence>
<dbReference type="GO" id="GO:0032259">
    <property type="term" value="P:methylation"/>
    <property type="evidence" value="ECO:0007669"/>
    <property type="project" value="UniProtKB-KW"/>
</dbReference>
<feature type="compositionally biased region" description="Polar residues" evidence="16">
    <location>
        <begin position="29"/>
        <end position="46"/>
    </location>
</feature>
<keyword evidence="9 14" id="KW-0156">Chromatin regulator</keyword>
<dbReference type="GO" id="GO:0048188">
    <property type="term" value="C:Set1C/COMPASS complex"/>
    <property type="evidence" value="ECO:0007669"/>
    <property type="project" value="InterPro"/>
</dbReference>
<feature type="region of interest" description="Disordered" evidence="16">
    <location>
        <begin position="391"/>
        <end position="438"/>
    </location>
</feature>
<dbReference type="VEuPathDB" id="FungiDB:UREG_07821"/>
<evidence type="ECO:0000256" key="15">
    <source>
        <dbReference type="SAM" id="Coils"/>
    </source>
</evidence>
<feature type="region of interest" description="Disordered" evidence="16">
    <location>
        <begin position="937"/>
        <end position="957"/>
    </location>
</feature>
<dbReference type="InParanoid" id="C4K070"/>
<evidence type="ECO:0000256" key="11">
    <source>
        <dbReference type="ARBA" id="ARBA00044492"/>
    </source>
</evidence>
<name>C4K070_UNCRE</name>
<proteinExistence type="predicted"/>
<dbReference type="InterPro" id="IPR001214">
    <property type="entry name" value="SET_dom"/>
</dbReference>
<feature type="compositionally biased region" description="Basic and acidic residues" evidence="16">
    <location>
        <begin position="743"/>
        <end position="752"/>
    </location>
</feature>
<dbReference type="KEGG" id="ure:UREG_07821"/>
<dbReference type="OrthoDB" id="308383at2759"/>
<evidence type="ECO:0000256" key="13">
    <source>
        <dbReference type="ARBA" id="ARBA00047571"/>
    </source>
</evidence>
<dbReference type="PIRSF" id="PIRSF037104">
    <property type="entry name" value="Histone_H3-K4_mtfrase_Set1_fun"/>
    <property type="match status" value="1"/>
</dbReference>
<dbReference type="PANTHER" id="PTHR45814">
    <property type="entry name" value="HISTONE-LYSINE N-METHYLTRANSFERASE SETD1"/>
    <property type="match status" value="1"/>
</dbReference>
<evidence type="ECO:0000313" key="18">
    <source>
        <dbReference type="EMBL" id="EEP82956.1"/>
    </source>
</evidence>
<evidence type="ECO:0000256" key="1">
    <source>
        <dbReference type="ARBA" id="ARBA00004123"/>
    </source>
</evidence>
<feature type="coiled-coil region" evidence="15">
    <location>
        <begin position="559"/>
        <end position="589"/>
    </location>
</feature>
<dbReference type="PROSITE" id="PS50280">
    <property type="entry name" value="SET"/>
    <property type="match status" value="1"/>
</dbReference>
<dbReference type="GO" id="GO:0003676">
    <property type="term" value="F:nucleic acid binding"/>
    <property type="evidence" value="ECO:0007669"/>
    <property type="project" value="InterPro"/>
</dbReference>
<keyword evidence="15" id="KW-0175">Coiled coil</keyword>
<dbReference type="GeneID" id="8440272"/>
<dbReference type="PANTHER" id="PTHR45814:SF2">
    <property type="entry name" value="HISTONE-LYSINE N-METHYLTRANSFERASE SETD1"/>
    <property type="match status" value="1"/>
</dbReference>
<dbReference type="InterPro" id="IPR024657">
    <property type="entry name" value="COMPASS_Set1_N-SET"/>
</dbReference>
<accession>C4K070</accession>
<reference evidence="19" key="1">
    <citation type="journal article" date="2009" name="Genome Res.">
        <title>Comparative genomic analyses of the human fungal pathogens Coccidioides and their relatives.</title>
        <authorList>
            <person name="Sharpton T.J."/>
            <person name="Stajich J.E."/>
            <person name="Rounsley S.D."/>
            <person name="Gardner M.J."/>
            <person name="Wortman J.R."/>
            <person name="Jordar V.S."/>
            <person name="Maiti R."/>
            <person name="Kodira C.D."/>
            <person name="Neafsey D.E."/>
            <person name="Zeng Q."/>
            <person name="Hung C.-Y."/>
            <person name="McMahan C."/>
            <person name="Muszewska A."/>
            <person name="Grynberg M."/>
            <person name="Mandel M.A."/>
            <person name="Kellner E.M."/>
            <person name="Barker B.M."/>
            <person name="Galgiani J.N."/>
            <person name="Orbach M.J."/>
            <person name="Kirkland T.N."/>
            <person name="Cole G.T."/>
            <person name="Henn M.R."/>
            <person name="Birren B.W."/>
            <person name="Taylor J.W."/>
        </authorList>
    </citation>
    <scope>NUCLEOTIDE SEQUENCE [LARGE SCALE GENOMIC DNA]</scope>
    <source>
        <strain evidence="19">UAMH 1704</strain>
    </source>
</reference>
<dbReference type="SUPFAM" id="SSF54928">
    <property type="entry name" value="RNA-binding domain, RBD"/>
    <property type="match status" value="1"/>
</dbReference>
<evidence type="ECO:0000256" key="3">
    <source>
        <dbReference type="ARBA" id="ARBA00012182"/>
    </source>
</evidence>